<dbReference type="GO" id="GO:0005524">
    <property type="term" value="F:ATP binding"/>
    <property type="evidence" value="ECO:0007669"/>
    <property type="project" value="UniProtKB-KW"/>
</dbReference>
<feature type="transmembrane region" description="Helical" evidence="9">
    <location>
        <begin position="189"/>
        <end position="206"/>
    </location>
</feature>
<keyword evidence="2" id="KW-1003">Cell membrane</keyword>
<evidence type="ECO:0000256" key="4">
    <source>
        <dbReference type="ARBA" id="ARBA00022692"/>
    </source>
</evidence>
<dbReference type="PROSITE" id="PS50109">
    <property type="entry name" value="HIS_KIN"/>
    <property type="match status" value="1"/>
</dbReference>
<sequence length="706" mass="74222">MSTTTETDTRTDAASGPTRVWARALLGLALALVAAYTVWTLPGVRPRPGFDLRFDGWLNGGAYTAVALVAVVALVGTRQRRTAAATTWLVVAFLVMRAVGFDISLTTLGLGHVPTYPSWADAAWVASSVALFAALALRLRDLSRRRGSLVVLDGISVSLVALGLAVNALDGPMRTLATGAPPSAVVMNIVYPALDSALMVAGAAVLTTARSRVTRSDLVLLAGVLAVVAVDVTYFVLLAEGAWRPGTWVSALSMIGTVMVAASVTLVGQAPRRTQARARRTGELPAADLASGVLVPAAVMVMLLAVLGLTGFVIPAVWTAIACYLVGGAVALTRGLLTVRSVQVEARRVLGVASVDLHLFRSLIEASGELIGMAGASGRLIYLNPAGRRMLAVAGSDDVTSLHVSQIVPGVGPTTFGTRWPELLRRQRFAGEAEVVPVDGSPPVPVEVSTFVVPDTSEEGGTVVATIQRDISERRSNERALHDLADQRARLLHRLVKAQEEERARIAGDVHDDPVQALAAVDLRLGLLRRRLAAEAPATVSDVAMLQDIVSTATERLRNLLFDLESLPEATSLAEAVKGAAAFVFSGTDVEVRVIGETDLPVPEAERVIIHRVVKEALVNARKHAEAGVVVVELAVDAEEAVVTVDDDGRGIAEGEDGDRPGHLGLAGMRNRAQVAGASFEVGRRAEGGTRVRLGLPLSRVAASRD</sequence>
<dbReference type="InterPro" id="IPR036890">
    <property type="entry name" value="HATPase_C_sf"/>
</dbReference>
<evidence type="ECO:0000256" key="7">
    <source>
        <dbReference type="ARBA" id="ARBA00023012"/>
    </source>
</evidence>
<gene>
    <name evidence="11" type="ORF">ABEG17_06195</name>
</gene>
<keyword evidence="11" id="KW-0547">Nucleotide-binding</keyword>
<keyword evidence="11" id="KW-0067">ATP-binding</keyword>
<dbReference type="RefSeq" id="WP_406832412.1">
    <property type="nucleotide sequence ID" value="NZ_CP157483.1"/>
</dbReference>
<evidence type="ECO:0000313" key="11">
    <source>
        <dbReference type="EMBL" id="XBO44926.1"/>
    </source>
</evidence>
<accession>A0AAU7JWY2</accession>
<dbReference type="EMBL" id="CP157483">
    <property type="protein sequence ID" value="XBO44926.1"/>
    <property type="molecule type" value="Genomic_DNA"/>
</dbReference>
<evidence type="ECO:0000256" key="3">
    <source>
        <dbReference type="ARBA" id="ARBA00022679"/>
    </source>
</evidence>
<feature type="transmembrane region" description="Helical" evidence="9">
    <location>
        <begin position="149"/>
        <end position="169"/>
    </location>
</feature>
<dbReference type="InterPro" id="IPR011712">
    <property type="entry name" value="Sig_transdc_His_kin_sub3_dim/P"/>
</dbReference>
<evidence type="ECO:0000256" key="1">
    <source>
        <dbReference type="ARBA" id="ARBA00004651"/>
    </source>
</evidence>
<dbReference type="InterPro" id="IPR005467">
    <property type="entry name" value="His_kinase_dom"/>
</dbReference>
<dbReference type="PANTHER" id="PTHR24421">
    <property type="entry name" value="NITRATE/NITRITE SENSOR PROTEIN NARX-RELATED"/>
    <property type="match status" value="1"/>
</dbReference>
<dbReference type="InterPro" id="IPR003594">
    <property type="entry name" value="HATPase_dom"/>
</dbReference>
<dbReference type="Pfam" id="PF07730">
    <property type="entry name" value="HisKA_3"/>
    <property type="match status" value="1"/>
</dbReference>
<feature type="transmembrane region" description="Helical" evidence="9">
    <location>
        <begin position="218"/>
        <end position="236"/>
    </location>
</feature>
<dbReference type="InterPro" id="IPR013656">
    <property type="entry name" value="PAS_4"/>
</dbReference>
<dbReference type="Gene3D" id="1.20.5.1930">
    <property type="match status" value="1"/>
</dbReference>
<dbReference type="SMART" id="SM00387">
    <property type="entry name" value="HATPase_c"/>
    <property type="match status" value="1"/>
</dbReference>
<feature type="transmembrane region" description="Helical" evidence="9">
    <location>
        <begin position="116"/>
        <end position="137"/>
    </location>
</feature>
<evidence type="ECO:0000256" key="8">
    <source>
        <dbReference type="ARBA" id="ARBA00023136"/>
    </source>
</evidence>
<evidence type="ECO:0000259" key="10">
    <source>
        <dbReference type="PROSITE" id="PS50109"/>
    </source>
</evidence>
<dbReference type="Pfam" id="PF08448">
    <property type="entry name" value="PAS_4"/>
    <property type="match status" value="1"/>
</dbReference>
<feature type="transmembrane region" description="Helical" evidence="9">
    <location>
        <begin position="20"/>
        <end position="41"/>
    </location>
</feature>
<protein>
    <submittedName>
        <fullName evidence="11">ATP-binding protein</fullName>
    </submittedName>
</protein>
<dbReference type="InterPro" id="IPR035965">
    <property type="entry name" value="PAS-like_dom_sf"/>
</dbReference>
<organism evidence="11">
    <name type="scientific">Pedococcus sp. KACC 23699</name>
    <dbReference type="NCBI Taxonomy" id="3149228"/>
    <lineage>
        <taxon>Bacteria</taxon>
        <taxon>Bacillati</taxon>
        <taxon>Actinomycetota</taxon>
        <taxon>Actinomycetes</taxon>
        <taxon>Micrococcales</taxon>
        <taxon>Intrasporangiaceae</taxon>
        <taxon>Pedococcus</taxon>
    </lineage>
</organism>
<keyword evidence="5" id="KW-0418">Kinase</keyword>
<evidence type="ECO:0000256" key="6">
    <source>
        <dbReference type="ARBA" id="ARBA00022989"/>
    </source>
</evidence>
<comment type="subcellular location">
    <subcellularLocation>
        <location evidence="1">Cell membrane</location>
        <topology evidence="1">Multi-pass membrane protein</topology>
    </subcellularLocation>
</comment>
<proteinExistence type="predicted"/>
<evidence type="ECO:0000256" key="9">
    <source>
        <dbReference type="SAM" id="Phobius"/>
    </source>
</evidence>
<dbReference type="InterPro" id="IPR050482">
    <property type="entry name" value="Sensor_HK_TwoCompSys"/>
</dbReference>
<keyword evidence="3" id="KW-0808">Transferase</keyword>
<dbReference type="Gene3D" id="3.30.565.10">
    <property type="entry name" value="Histidine kinase-like ATPase, C-terminal domain"/>
    <property type="match status" value="1"/>
</dbReference>
<dbReference type="Gene3D" id="3.30.450.20">
    <property type="entry name" value="PAS domain"/>
    <property type="match status" value="1"/>
</dbReference>
<feature type="transmembrane region" description="Helical" evidence="9">
    <location>
        <begin position="248"/>
        <end position="268"/>
    </location>
</feature>
<dbReference type="GO" id="GO:0000155">
    <property type="term" value="F:phosphorelay sensor kinase activity"/>
    <property type="evidence" value="ECO:0007669"/>
    <property type="project" value="InterPro"/>
</dbReference>
<dbReference type="GO" id="GO:0046983">
    <property type="term" value="F:protein dimerization activity"/>
    <property type="evidence" value="ECO:0007669"/>
    <property type="project" value="InterPro"/>
</dbReference>
<evidence type="ECO:0000256" key="2">
    <source>
        <dbReference type="ARBA" id="ARBA00022475"/>
    </source>
</evidence>
<feature type="transmembrane region" description="Helical" evidence="9">
    <location>
        <begin position="316"/>
        <end position="337"/>
    </location>
</feature>
<feature type="domain" description="Histidine kinase" evidence="10">
    <location>
        <begin position="509"/>
        <end position="700"/>
    </location>
</feature>
<name>A0AAU7JWY2_9MICO</name>
<dbReference type="Pfam" id="PF02518">
    <property type="entry name" value="HATPase_c"/>
    <property type="match status" value="1"/>
</dbReference>
<dbReference type="AlphaFoldDB" id="A0AAU7JWY2"/>
<dbReference type="NCBIfam" id="TIGR00229">
    <property type="entry name" value="sensory_box"/>
    <property type="match status" value="1"/>
</dbReference>
<keyword evidence="4 9" id="KW-0812">Transmembrane</keyword>
<evidence type="ECO:0000256" key="5">
    <source>
        <dbReference type="ARBA" id="ARBA00022777"/>
    </source>
</evidence>
<dbReference type="InterPro" id="IPR000014">
    <property type="entry name" value="PAS"/>
</dbReference>
<feature type="transmembrane region" description="Helical" evidence="9">
    <location>
        <begin position="56"/>
        <end position="76"/>
    </location>
</feature>
<feature type="transmembrane region" description="Helical" evidence="9">
    <location>
        <begin position="88"/>
        <end position="110"/>
    </location>
</feature>
<keyword evidence="7" id="KW-0902">Two-component regulatory system</keyword>
<dbReference type="PANTHER" id="PTHR24421:SF37">
    <property type="entry name" value="SENSOR HISTIDINE KINASE NARS"/>
    <property type="match status" value="1"/>
</dbReference>
<reference evidence="11" key="1">
    <citation type="submission" date="2024-05" db="EMBL/GenBank/DDBJ databases">
        <authorList>
            <person name="Kim S."/>
            <person name="Heo J."/>
            <person name="Choi H."/>
            <person name="Choi Y."/>
            <person name="Kwon S.-W."/>
            <person name="Kim Y."/>
        </authorList>
    </citation>
    <scope>NUCLEOTIDE SEQUENCE</scope>
    <source>
        <strain evidence="11">KACC 23699</strain>
    </source>
</reference>
<dbReference type="CDD" id="cd16917">
    <property type="entry name" value="HATPase_UhpB-NarQ-NarX-like"/>
    <property type="match status" value="1"/>
</dbReference>
<keyword evidence="8 9" id="KW-0472">Membrane</keyword>
<dbReference type="SUPFAM" id="SSF55874">
    <property type="entry name" value="ATPase domain of HSP90 chaperone/DNA topoisomerase II/histidine kinase"/>
    <property type="match status" value="1"/>
</dbReference>
<dbReference type="SUPFAM" id="SSF55785">
    <property type="entry name" value="PYP-like sensor domain (PAS domain)"/>
    <property type="match status" value="1"/>
</dbReference>
<feature type="transmembrane region" description="Helical" evidence="9">
    <location>
        <begin position="289"/>
        <end position="310"/>
    </location>
</feature>
<dbReference type="GO" id="GO:0005886">
    <property type="term" value="C:plasma membrane"/>
    <property type="evidence" value="ECO:0007669"/>
    <property type="project" value="UniProtKB-SubCell"/>
</dbReference>
<keyword evidence="6 9" id="KW-1133">Transmembrane helix</keyword>